<evidence type="ECO:0000256" key="1">
    <source>
        <dbReference type="SAM" id="SignalP"/>
    </source>
</evidence>
<proteinExistence type="predicted"/>
<dbReference type="EMBL" id="JADWYR010000002">
    <property type="protein sequence ID" value="MBG9377690.1"/>
    <property type="molecule type" value="Genomic_DNA"/>
</dbReference>
<accession>A0A931E9B7</accession>
<keyword evidence="1" id="KW-0732">Signal</keyword>
<dbReference type="PROSITE" id="PS51257">
    <property type="entry name" value="PROKAR_LIPOPROTEIN"/>
    <property type="match status" value="1"/>
</dbReference>
<reference evidence="2" key="1">
    <citation type="submission" date="2020-11" db="EMBL/GenBank/DDBJ databases">
        <title>Bacterial whole genome sequence for Panacibacter sp. DH6.</title>
        <authorList>
            <person name="Le V."/>
            <person name="Ko S."/>
            <person name="Ahn C.-Y."/>
            <person name="Oh H.-M."/>
        </authorList>
    </citation>
    <scope>NUCLEOTIDE SEQUENCE</scope>
    <source>
        <strain evidence="2">DH6</strain>
    </source>
</reference>
<dbReference type="RefSeq" id="WP_196991760.1">
    <property type="nucleotide sequence ID" value="NZ_JADWYR010000002.1"/>
</dbReference>
<name>A0A931E9B7_9BACT</name>
<protein>
    <submittedName>
        <fullName evidence="2">DUF3997 domain-containing protein</fullName>
    </submittedName>
</protein>
<evidence type="ECO:0000313" key="2">
    <source>
        <dbReference type="EMBL" id="MBG9377690.1"/>
    </source>
</evidence>
<feature type="chain" id="PRO_5037365452" evidence="1">
    <location>
        <begin position="21"/>
        <end position="132"/>
    </location>
</feature>
<gene>
    <name evidence="2" type="ORF">I5907_15720</name>
</gene>
<comment type="caution">
    <text evidence="2">The sequence shown here is derived from an EMBL/GenBank/DDBJ whole genome shotgun (WGS) entry which is preliminary data.</text>
</comment>
<organism evidence="2 3">
    <name type="scientific">Panacibacter microcysteis</name>
    <dbReference type="NCBI Taxonomy" id="2793269"/>
    <lineage>
        <taxon>Bacteria</taxon>
        <taxon>Pseudomonadati</taxon>
        <taxon>Bacteroidota</taxon>
        <taxon>Chitinophagia</taxon>
        <taxon>Chitinophagales</taxon>
        <taxon>Chitinophagaceae</taxon>
        <taxon>Panacibacter</taxon>
    </lineage>
</organism>
<dbReference type="InterPro" id="IPR025059">
    <property type="entry name" value="DUF3997"/>
</dbReference>
<feature type="signal peptide" evidence="1">
    <location>
        <begin position="1"/>
        <end position="20"/>
    </location>
</feature>
<sequence>MKLKLIITIFSAILFSSCLFDSDSDKIIGDYETVWIDIPQTRSINKGEEIIPAYVSEIGHNSDFIIAKQQPIKQGNIVTVHTDTTNYYVITISNNSFQDKPVYGPLSKKSFDSLRHELKIENIRFDMFYPEY</sequence>
<dbReference type="Proteomes" id="UP000628448">
    <property type="component" value="Unassembled WGS sequence"/>
</dbReference>
<evidence type="ECO:0000313" key="3">
    <source>
        <dbReference type="Proteomes" id="UP000628448"/>
    </source>
</evidence>
<keyword evidence="3" id="KW-1185">Reference proteome</keyword>
<dbReference type="Pfam" id="PF13162">
    <property type="entry name" value="DUF3997"/>
    <property type="match status" value="1"/>
</dbReference>
<dbReference type="AlphaFoldDB" id="A0A931E9B7"/>